<keyword evidence="3" id="KW-1185">Reference proteome</keyword>
<gene>
    <name evidence="2" type="ORF">M431DRAFT_336476</name>
</gene>
<evidence type="ECO:0000313" key="2">
    <source>
        <dbReference type="EMBL" id="PTB57262.1"/>
    </source>
</evidence>
<organism evidence="2 3">
    <name type="scientific">Trichoderma harzianum CBS 226.95</name>
    <dbReference type="NCBI Taxonomy" id="983964"/>
    <lineage>
        <taxon>Eukaryota</taxon>
        <taxon>Fungi</taxon>
        <taxon>Dikarya</taxon>
        <taxon>Ascomycota</taxon>
        <taxon>Pezizomycotina</taxon>
        <taxon>Sordariomycetes</taxon>
        <taxon>Hypocreomycetidae</taxon>
        <taxon>Hypocreales</taxon>
        <taxon>Hypocreaceae</taxon>
        <taxon>Trichoderma</taxon>
    </lineage>
</organism>
<feature type="compositionally biased region" description="Polar residues" evidence="1">
    <location>
        <begin position="75"/>
        <end position="91"/>
    </location>
</feature>
<dbReference type="RefSeq" id="XP_024776939.1">
    <property type="nucleotide sequence ID" value="XM_024914388.1"/>
</dbReference>
<evidence type="ECO:0000256" key="1">
    <source>
        <dbReference type="SAM" id="MobiDB-lite"/>
    </source>
</evidence>
<dbReference type="GeneID" id="36622954"/>
<protein>
    <submittedName>
        <fullName evidence="2">Uncharacterized protein</fullName>
    </submittedName>
</protein>
<evidence type="ECO:0000313" key="3">
    <source>
        <dbReference type="Proteomes" id="UP000241690"/>
    </source>
</evidence>
<dbReference type="AlphaFoldDB" id="A0A2T4AJQ4"/>
<dbReference type="Proteomes" id="UP000241690">
    <property type="component" value="Unassembled WGS sequence"/>
</dbReference>
<proteinExistence type="predicted"/>
<reference evidence="2 3" key="1">
    <citation type="submission" date="2016-07" db="EMBL/GenBank/DDBJ databases">
        <title>Multiple horizontal gene transfer events from other fungi enriched the ability of initially mycotrophic Trichoderma (Ascomycota) to feed on dead plant biomass.</title>
        <authorList>
            <consortium name="DOE Joint Genome Institute"/>
            <person name="Aerts A."/>
            <person name="Atanasova L."/>
            <person name="Chenthamara K."/>
            <person name="Zhang J."/>
            <person name="Grujic M."/>
            <person name="Henrissat B."/>
            <person name="Kuo A."/>
            <person name="Salamov A."/>
            <person name="Lipzen A."/>
            <person name="Labutti K."/>
            <person name="Barry K."/>
            <person name="Miao Y."/>
            <person name="Rahimi M.J."/>
            <person name="Shen Q."/>
            <person name="Grigoriev I.V."/>
            <person name="Kubicek C.P."/>
            <person name="Druzhinina I.S."/>
        </authorList>
    </citation>
    <scope>NUCLEOTIDE SEQUENCE [LARGE SCALE GENOMIC DNA]</scope>
    <source>
        <strain evidence="2 3">CBS 226.95</strain>
    </source>
</reference>
<sequence>MPATAPARRRAVRAAESGRANISTTPCPSKQARSNAHDVDAARTYQRHSLRARGDALPHHQRDATGRPPTLESHCAQSKNPQPAKPTNLQSPGLAASPPDGASHGAGCADWTESAIEPSSWKATAH</sequence>
<feature type="compositionally biased region" description="Basic and acidic residues" evidence="1">
    <location>
        <begin position="52"/>
        <end position="65"/>
    </location>
</feature>
<feature type="region of interest" description="Disordered" evidence="1">
    <location>
        <begin position="1"/>
        <end position="126"/>
    </location>
</feature>
<accession>A0A2T4AJQ4</accession>
<dbReference type="EMBL" id="KZ679677">
    <property type="protein sequence ID" value="PTB57262.1"/>
    <property type="molecule type" value="Genomic_DNA"/>
</dbReference>
<name>A0A2T4AJQ4_TRIHA</name>
<feature type="compositionally biased region" description="Polar residues" evidence="1">
    <location>
        <begin position="21"/>
        <end position="34"/>
    </location>
</feature>